<name>A0A134A0P7_9FIRM</name>
<dbReference type="PATRIC" id="fig|467210.3.peg.30"/>
<dbReference type="AlphaFoldDB" id="A0A134A0P7"/>
<dbReference type="Proteomes" id="UP000070394">
    <property type="component" value="Unassembled WGS sequence"/>
</dbReference>
<reference evidence="2" key="1">
    <citation type="submission" date="2016-01" db="EMBL/GenBank/DDBJ databases">
        <authorList>
            <person name="Mitreva M."/>
            <person name="Pepin K.H."/>
            <person name="Mihindukulasuriya K.A."/>
            <person name="Fulton R."/>
            <person name="Fronick C."/>
            <person name="O'Laughlin M."/>
            <person name="Miner T."/>
            <person name="Herter B."/>
            <person name="Rosa B.A."/>
            <person name="Cordes M."/>
            <person name="Tomlinson C."/>
            <person name="Wollam A."/>
            <person name="Palsikar V.B."/>
            <person name="Mardis E.R."/>
            <person name="Wilson R.K."/>
        </authorList>
    </citation>
    <scope>NUCLEOTIDE SEQUENCE [LARGE SCALE GENOMIC DNA]</scope>
    <source>
        <strain evidence="2">DNF00896</strain>
    </source>
</reference>
<comment type="caution">
    <text evidence="1">The sequence shown here is derived from an EMBL/GenBank/DDBJ whole genome shotgun (WGS) entry which is preliminary data.</text>
</comment>
<sequence>MYFSSVSFLLCKICNEKILFYRKIGIYKILKSIVLSKIYMCISYMRYEFQYAKIIKYYNQG</sequence>
<protein>
    <submittedName>
        <fullName evidence="1">Uncharacterized protein</fullName>
    </submittedName>
</protein>
<keyword evidence="2" id="KW-1185">Reference proteome</keyword>
<evidence type="ECO:0000313" key="1">
    <source>
        <dbReference type="EMBL" id="KXB61256.1"/>
    </source>
</evidence>
<accession>A0A134A0P7</accession>
<dbReference type="EMBL" id="LSDA01000001">
    <property type="protein sequence ID" value="KXB61256.1"/>
    <property type="molecule type" value="Genomic_DNA"/>
</dbReference>
<proteinExistence type="predicted"/>
<dbReference type="STRING" id="467210.HMPREF1866_00030"/>
<organism evidence="1 2">
    <name type="scientific">Lachnoanaerobaculum saburreum</name>
    <dbReference type="NCBI Taxonomy" id="467210"/>
    <lineage>
        <taxon>Bacteria</taxon>
        <taxon>Bacillati</taxon>
        <taxon>Bacillota</taxon>
        <taxon>Clostridia</taxon>
        <taxon>Lachnospirales</taxon>
        <taxon>Lachnospiraceae</taxon>
        <taxon>Lachnoanaerobaculum</taxon>
    </lineage>
</organism>
<gene>
    <name evidence="1" type="ORF">HMPREF1866_00030</name>
</gene>
<evidence type="ECO:0000313" key="2">
    <source>
        <dbReference type="Proteomes" id="UP000070394"/>
    </source>
</evidence>